<protein>
    <submittedName>
        <fullName evidence="3">MarR family winged helix-turn-helix transcriptional regulator</fullName>
    </submittedName>
</protein>
<dbReference type="PANTHER" id="PTHR39515:SF2">
    <property type="entry name" value="HTH-TYPE TRANSCRIPTIONAL REGULATOR RV0880"/>
    <property type="match status" value="1"/>
</dbReference>
<evidence type="ECO:0000313" key="3">
    <source>
        <dbReference type="EMBL" id="MFC4332967.1"/>
    </source>
</evidence>
<dbReference type="SMART" id="SM00347">
    <property type="entry name" value="HTH_MARR"/>
    <property type="match status" value="1"/>
</dbReference>
<dbReference type="RefSeq" id="WP_064536896.1">
    <property type="nucleotide sequence ID" value="NZ_JBHSDP010000029.1"/>
</dbReference>
<dbReference type="InterPro" id="IPR036388">
    <property type="entry name" value="WH-like_DNA-bd_sf"/>
</dbReference>
<organism evidence="3 4">
    <name type="scientific">Streptomyces andamanensis</name>
    <dbReference type="NCBI Taxonomy" id="1565035"/>
    <lineage>
        <taxon>Bacteria</taxon>
        <taxon>Bacillati</taxon>
        <taxon>Actinomycetota</taxon>
        <taxon>Actinomycetes</taxon>
        <taxon>Kitasatosporales</taxon>
        <taxon>Streptomycetaceae</taxon>
        <taxon>Streptomyces</taxon>
    </lineage>
</organism>
<feature type="region of interest" description="Disordered" evidence="1">
    <location>
        <begin position="146"/>
        <end position="165"/>
    </location>
</feature>
<dbReference type="PANTHER" id="PTHR39515">
    <property type="entry name" value="CONSERVED PROTEIN"/>
    <property type="match status" value="1"/>
</dbReference>
<comment type="caution">
    <text evidence="3">The sequence shown here is derived from an EMBL/GenBank/DDBJ whole genome shotgun (WGS) entry which is preliminary data.</text>
</comment>
<evidence type="ECO:0000259" key="2">
    <source>
        <dbReference type="PROSITE" id="PS50995"/>
    </source>
</evidence>
<feature type="domain" description="HTH marR-type" evidence="2">
    <location>
        <begin position="1"/>
        <end position="146"/>
    </location>
</feature>
<dbReference type="InterPro" id="IPR036390">
    <property type="entry name" value="WH_DNA-bd_sf"/>
</dbReference>
<dbReference type="SUPFAM" id="SSF46785">
    <property type="entry name" value="Winged helix' DNA-binding domain"/>
    <property type="match status" value="1"/>
</dbReference>
<accession>A0ABV8TQR1</accession>
<gene>
    <name evidence="3" type="ORF">ACFPC0_35435</name>
</gene>
<dbReference type="Gene3D" id="1.10.10.10">
    <property type="entry name" value="Winged helix-like DNA-binding domain superfamily/Winged helix DNA-binding domain"/>
    <property type="match status" value="1"/>
</dbReference>
<dbReference type="Pfam" id="PF01047">
    <property type="entry name" value="MarR"/>
    <property type="match status" value="1"/>
</dbReference>
<proteinExistence type="predicted"/>
<reference evidence="4" key="1">
    <citation type="journal article" date="2019" name="Int. J. Syst. Evol. Microbiol.">
        <title>The Global Catalogue of Microorganisms (GCM) 10K type strain sequencing project: providing services to taxonomists for standard genome sequencing and annotation.</title>
        <authorList>
            <consortium name="The Broad Institute Genomics Platform"/>
            <consortium name="The Broad Institute Genome Sequencing Center for Infectious Disease"/>
            <person name="Wu L."/>
            <person name="Ma J."/>
        </authorList>
    </citation>
    <scope>NUCLEOTIDE SEQUENCE [LARGE SCALE GENOMIC DNA]</scope>
    <source>
        <strain evidence="4">PCU 347</strain>
    </source>
</reference>
<dbReference type="PROSITE" id="PS50995">
    <property type="entry name" value="HTH_MARR_2"/>
    <property type="match status" value="1"/>
</dbReference>
<dbReference type="PRINTS" id="PR00598">
    <property type="entry name" value="HTHMARR"/>
</dbReference>
<sequence>MDQSQRARSPRDTARELADLASAVVRALADRRELSFTAAATLARLEREGPARLTALAVAEGVSQPSMTQLVQRLEAQGLVLRVGDPDDGRATLVGVTEAGRDVLAARREARDTRLAELLTTLPEEDRQALGTAIRTALPLVRRMLGDDAVPPRPLPGPHTTGSLR</sequence>
<dbReference type="InterPro" id="IPR000835">
    <property type="entry name" value="HTH_MarR-typ"/>
</dbReference>
<evidence type="ECO:0000256" key="1">
    <source>
        <dbReference type="SAM" id="MobiDB-lite"/>
    </source>
</evidence>
<dbReference type="EMBL" id="JBHSDP010000029">
    <property type="protein sequence ID" value="MFC4332967.1"/>
    <property type="molecule type" value="Genomic_DNA"/>
</dbReference>
<evidence type="ECO:0000313" key="4">
    <source>
        <dbReference type="Proteomes" id="UP001595824"/>
    </source>
</evidence>
<keyword evidence="4" id="KW-1185">Reference proteome</keyword>
<dbReference type="InterPro" id="IPR052526">
    <property type="entry name" value="HTH-type_Bedaq_tolerance"/>
</dbReference>
<dbReference type="Proteomes" id="UP001595824">
    <property type="component" value="Unassembled WGS sequence"/>
</dbReference>
<name>A0ABV8TQR1_9ACTN</name>